<reference evidence="2" key="1">
    <citation type="submission" date="2020-03" db="EMBL/GenBank/DDBJ databases">
        <authorList>
            <person name="Weist P."/>
        </authorList>
    </citation>
    <scope>NUCLEOTIDE SEQUENCE</scope>
</reference>
<feature type="compositionally biased region" description="Polar residues" evidence="1">
    <location>
        <begin position="1"/>
        <end position="10"/>
    </location>
</feature>
<protein>
    <submittedName>
        <fullName evidence="2">Uncharacterized protein</fullName>
    </submittedName>
</protein>
<dbReference type="AlphaFoldDB" id="A0A9N7VTF9"/>
<evidence type="ECO:0000256" key="1">
    <source>
        <dbReference type="SAM" id="MobiDB-lite"/>
    </source>
</evidence>
<dbReference type="Proteomes" id="UP001153269">
    <property type="component" value="Unassembled WGS sequence"/>
</dbReference>
<evidence type="ECO:0000313" key="3">
    <source>
        <dbReference type="Proteomes" id="UP001153269"/>
    </source>
</evidence>
<keyword evidence="3" id="KW-1185">Reference proteome</keyword>
<accession>A0A9N7VTF9</accession>
<dbReference type="EMBL" id="CADEAL010004253">
    <property type="protein sequence ID" value="CAB1455390.1"/>
    <property type="molecule type" value="Genomic_DNA"/>
</dbReference>
<organism evidence="2 3">
    <name type="scientific">Pleuronectes platessa</name>
    <name type="common">European plaice</name>
    <dbReference type="NCBI Taxonomy" id="8262"/>
    <lineage>
        <taxon>Eukaryota</taxon>
        <taxon>Metazoa</taxon>
        <taxon>Chordata</taxon>
        <taxon>Craniata</taxon>
        <taxon>Vertebrata</taxon>
        <taxon>Euteleostomi</taxon>
        <taxon>Actinopterygii</taxon>
        <taxon>Neopterygii</taxon>
        <taxon>Teleostei</taxon>
        <taxon>Neoteleostei</taxon>
        <taxon>Acanthomorphata</taxon>
        <taxon>Carangaria</taxon>
        <taxon>Pleuronectiformes</taxon>
        <taxon>Pleuronectoidei</taxon>
        <taxon>Pleuronectidae</taxon>
        <taxon>Pleuronectes</taxon>
    </lineage>
</organism>
<sequence length="114" mass="12873">MVPCQPTQGYSSSHGHSGGGTLASFDQVLPVAKKALHDPLPEAGELDESFDIARAERVSADGGARSRLKFRVKLNLQRVTDHDQLRRKRRRRRRAVEEEEEQLVWMGLVMLPIQ</sequence>
<feature type="region of interest" description="Disordered" evidence="1">
    <location>
        <begin position="1"/>
        <end position="23"/>
    </location>
</feature>
<evidence type="ECO:0000313" key="2">
    <source>
        <dbReference type="EMBL" id="CAB1455390.1"/>
    </source>
</evidence>
<gene>
    <name evidence="2" type="ORF">PLEPLA_LOCUS43166</name>
</gene>
<name>A0A9N7VTF9_PLEPL</name>
<proteinExistence type="predicted"/>
<comment type="caution">
    <text evidence="2">The sequence shown here is derived from an EMBL/GenBank/DDBJ whole genome shotgun (WGS) entry which is preliminary data.</text>
</comment>